<dbReference type="AlphaFoldDB" id="A0A4U8UAK6"/>
<sequence length="97" mass="10975">MAVNKQKIIGLSDIKNKDFLDYLGGNGKYKDIPRGSIYGSIHVKLDTETLRRLNNASKLTRLTKQVIAYDAIFNYLGFLEKELGADFSNFDEGEVKK</sequence>
<accession>A0A4U8UAK6</accession>
<comment type="caution">
    <text evidence="1">The sequence shown here is derived from an EMBL/GenBank/DDBJ whole genome shotgun (WGS) entry which is preliminary data.</text>
</comment>
<protein>
    <submittedName>
        <fullName evidence="1">Uncharacterized protein</fullName>
    </submittedName>
</protein>
<gene>
    <name evidence="1" type="ORF">LS79_008555</name>
</gene>
<dbReference type="EMBL" id="JRPJ02000035">
    <property type="protein sequence ID" value="TLE09103.1"/>
    <property type="molecule type" value="Genomic_DNA"/>
</dbReference>
<name>A0A4U8UAK6_9HELI</name>
<evidence type="ECO:0000313" key="1">
    <source>
        <dbReference type="EMBL" id="TLE09103.1"/>
    </source>
</evidence>
<organism evidence="1 2">
    <name type="scientific">Helicobacter bilis</name>
    <dbReference type="NCBI Taxonomy" id="37372"/>
    <lineage>
        <taxon>Bacteria</taxon>
        <taxon>Pseudomonadati</taxon>
        <taxon>Campylobacterota</taxon>
        <taxon>Epsilonproteobacteria</taxon>
        <taxon>Campylobacterales</taxon>
        <taxon>Helicobacteraceae</taxon>
        <taxon>Helicobacter</taxon>
    </lineage>
</organism>
<proteinExistence type="predicted"/>
<dbReference type="Proteomes" id="UP000029857">
    <property type="component" value="Unassembled WGS sequence"/>
</dbReference>
<reference evidence="1 2" key="1">
    <citation type="journal article" date="2014" name="Genome Announc.">
        <title>Draft genome sequences of eight enterohepatic helicobacter species isolated from both laboratory and wild rodents.</title>
        <authorList>
            <person name="Sheh A."/>
            <person name="Shen Z."/>
            <person name="Fox J.G."/>
        </authorList>
    </citation>
    <scope>NUCLEOTIDE SEQUENCE [LARGE SCALE GENOMIC DNA]</scope>
    <source>
        <strain evidence="1 2">ATCC 49320</strain>
    </source>
</reference>
<evidence type="ECO:0000313" key="2">
    <source>
        <dbReference type="Proteomes" id="UP000029857"/>
    </source>
</evidence>
<dbReference type="RefSeq" id="WP_034565535.1">
    <property type="nucleotide sequence ID" value="NZ_FZMS01000039.1"/>
</dbReference>